<comment type="caution">
    <text evidence="3">The sequence shown here is derived from an EMBL/GenBank/DDBJ whole genome shotgun (WGS) entry which is preliminary data.</text>
</comment>
<organism evidence="3 4">
    <name type="scientific">Candidatus Falkowbacteria bacterium RIFOXYD2_FULL_34_120</name>
    <dbReference type="NCBI Taxonomy" id="1798007"/>
    <lineage>
        <taxon>Bacteria</taxon>
        <taxon>Candidatus Falkowiibacteriota</taxon>
    </lineage>
</organism>
<accession>A0A1F5TR03</accession>
<keyword evidence="2" id="KW-1133">Transmembrane helix</keyword>
<feature type="compositionally biased region" description="Basic and acidic residues" evidence="1">
    <location>
        <begin position="1"/>
        <end position="11"/>
    </location>
</feature>
<reference evidence="3 4" key="1">
    <citation type="journal article" date="2016" name="Nat. Commun.">
        <title>Thousands of microbial genomes shed light on interconnected biogeochemical processes in an aquifer system.</title>
        <authorList>
            <person name="Anantharaman K."/>
            <person name="Brown C.T."/>
            <person name="Hug L.A."/>
            <person name="Sharon I."/>
            <person name="Castelle C.J."/>
            <person name="Probst A.J."/>
            <person name="Thomas B.C."/>
            <person name="Singh A."/>
            <person name="Wilkins M.J."/>
            <person name="Karaoz U."/>
            <person name="Brodie E.L."/>
            <person name="Williams K.H."/>
            <person name="Hubbard S.S."/>
            <person name="Banfield J.F."/>
        </authorList>
    </citation>
    <scope>NUCLEOTIDE SEQUENCE [LARGE SCALE GENOMIC DNA]</scope>
</reference>
<name>A0A1F5TR03_9BACT</name>
<keyword evidence="2" id="KW-0472">Membrane</keyword>
<evidence type="ECO:0000313" key="4">
    <source>
        <dbReference type="Proteomes" id="UP000177579"/>
    </source>
</evidence>
<keyword evidence="2" id="KW-0812">Transmembrane</keyword>
<evidence type="ECO:0000256" key="2">
    <source>
        <dbReference type="SAM" id="Phobius"/>
    </source>
</evidence>
<feature type="region of interest" description="Disordered" evidence="1">
    <location>
        <begin position="1"/>
        <end position="21"/>
    </location>
</feature>
<proteinExistence type="predicted"/>
<protein>
    <submittedName>
        <fullName evidence="3">Uncharacterized protein</fullName>
    </submittedName>
</protein>
<evidence type="ECO:0000313" key="3">
    <source>
        <dbReference type="EMBL" id="OGF41355.1"/>
    </source>
</evidence>
<gene>
    <name evidence="3" type="ORF">A2531_07145</name>
</gene>
<dbReference type="AlphaFoldDB" id="A0A1F5TR03"/>
<dbReference type="EMBL" id="MFGO01000010">
    <property type="protein sequence ID" value="OGF41355.1"/>
    <property type="molecule type" value="Genomic_DNA"/>
</dbReference>
<evidence type="ECO:0000256" key="1">
    <source>
        <dbReference type="SAM" id="MobiDB-lite"/>
    </source>
</evidence>
<dbReference type="Proteomes" id="UP000177579">
    <property type="component" value="Unassembled WGS sequence"/>
</dbReference>
<feature type="transmembrane region" description="Helical" evidence="2">
    <location>
        <begin position="58"/>
        <end position="90"/>
    </location>
</feature>
<sequence>MVNSNIHEKHTPSAPQPPLSRGDLFNMDEADEQLNTNTNGKNLVIYYRKFRDYIRAHIWLQVVFAIFGFFAVIAAIIFFGMMALVLFGYITKVSS</sequence>